<evidence type="ECO:0000256" key="1">
    <source>
        <dbReference type="ARBA" id="ARBA00000085"/>
    </source>
</evidence>
<dbReference type="PANTHER" id="PTHR43065">
    <property type="entry name" value="SENSOR HISTIDINE KINASE"/>
    <property type="match status" value="1"/>
</dbReference>
<evidence type="ECO:0000313" key="12">
    <source>
        <dbReference type="EMBL" id="MBV6340436.1"/>
    </source>
</evidence>
<dbReference type="InterPro" id="IPR000014">
    <property type="entry name" value="PAS"/>
</dbReference>
<evidence type="ECO:0000256" key="5">
    <source>
        <dbReference type="ARBA" id="ARBA00022741"/>
    </source>
</evidence>
<dbReference type="NCBIfam" id="TIGR00229">
    <property type="entry name" value="sensory_box"/>
    <property type="match status" value="3"/>
</dbReference>
<feature type="domain" description="PAS" evidence="10">
    <location>
        <begin position="4"/>
        <end position="61"/>
    </location>
</feature>
<dbReference type="InterPro" id="IPR003661">
    <property type="entry name" value="HisK_dim/P_dom"/>
</dbReference>
<feature type="domain" description="PAS" evidence="10">
    <location>
        <begin position="127"/>
        <end position="196"/>
    </location>
</feature>
<comment type="catalytic activity">
    <reaction evidence="1">
        <text>ATP + protein L-histidine = ADP + protein N-phospho-L-histidine.</text>
        <dbReference type="EC" id="2.7.13.3"/>
    </reaction>
</comment>
<keyword evidence="5" id="KW-0547">Nucleotide-binding</keyword>
<keyword evidence="13" id="KW-1185">Reference proteome</keyword>
<dbReference type="CDD" id="cd00082">
    <property type="entry name" value="HisKA"/>
    <property type="match status" value="1"/>
</dbReference>
<keyword evidence="8" id="KW-0902">Two-component regulatory system</keyword>
<dbReference type="Proteomes" id="UP001196980">
    <property type="component" value="Unassembled WGS sequence"/>
</dbReference>
<dbReference type="SMART" id="SM00387">
    <property type="entry name" value="HATPase_c"/>
    <property type="match status" value="1"/>
</dbReference>
<dbReference type="EMBL" id="JABXWD010000023">
    <property type="protein sequence ID" value="MBV6340436.1"/>
    <property type="molecule type" value="Genomic_DNA"/>
</dbReference>
<keyword evidence="6 12" id="KW-0418">Kinase</keyword>
<feature type="domain" description="Histidine kinase" evidence="9">
    <location>
        <begin position="411"/>
        <end position="624"/>
    </location>
</feature>
<dbReference type="InterPro" id="IPR003594">
    <property type="entry name" value="HATPase_dom"/>
</dbReference>
<evidence type="ECO:0000256" key="8">
    <source>
        <dbReference type="ARBA" id="ARBA00023012"/>
    </source>
</evidence>
<feature type="domain" description="PAC" evidence="11">
    <location>
        <begin position="199"/>
        <end position="250"/>
    </location>
</feature>
<dbReference type="Pfam" id="PF02518">
    <property type="entry name" value="HATPase_c"/>
    <property type="match status" value="1"/>
</dbReference>
<reference evidence="12 13" key="1">
    <citation type="journal article" date="2020" name="J Geophys Res Biogeosci">
        <title>Magnetotaxis as an Adaptation to Enable Bacterial Shuttling of Microbial Sulfur and Sulfur Cycling Across Aquatic Oxic#Anoxic Interfaces.</title>
        <authorList>
            <person name="Li J."/>
            <person name="Liu P."/>
            <person name="Wang J."/>
            <person name="Roberts A.P."/>
            <person name="Pan Y."/>
        </authorList>
    </citation>
    <scope>NUCLEOTIDE SEQUENCE [LARGE SCALE GENOMIC DNA]</scope>
    <source>
        <strain evidence="12 13">MYR-1_YQ</strain>
    </source>
</reference>
<feature type="domain" description="PAS" evidence="10">
    <location>
        <begin position="258"/>
        <end position="321"/>
    </location>
</feature>
<evidence type="ECO:0000313" key="13">
    <source>
        <dbReference type="Proteomes" id="UP001196980"/>
    </source>
</evidence>
<evidence type="ECO:0000256" key="2">
    <source>
        <dbReference type="ARBA" id="ARBA00012438"/>
    </source>
</evidence>
<name>A0ABS6RV23_9BACT</name>
<dbReference type="CDD" id="cd00130">
    <property type="entry name" value="PAS"/>
    <property type="match status" value="3"/>
</dbReference>
<sequence length="624" mass="71438">MLKSEALYREIFTHSQAIMWVYDPETLYIVEVNDLACAFYGYDREEFCRKKLTDIVLNPQEELNGMVRGVRQGRLRYLKNRHRTSTGELKDVEVYPGIIKIGDKDYVCSTIHDITRRDFLEDEVRLSQEILNNVAEGVLLVRASDGVIVYTNPQFDKMFGYAQDELAGRHVSILNAPTDTDPMEKAREIMQSLNKNGVWCGEILNVKKDGTPFWCYATVSTFQHGRHGTVWVSIHIDITERRELQQRLLAQIKFSDAVINSLPGVFYLFDDTGKFLRWNKNTETVTGYSDKEISAMQPTDFFTGDDREAIVRTISDTLKNGKGNVEATLCTKYGRLLPYYFNGFMIELQGKRCLVGIGIDISERKEIERKIKDINLNLQERVNEEVEKNLVKDRIMLEQSRHIAMSELLMNISHHWRQPLCAIGLLIQDIKDAYLHNELDIAYIESNVDVVMYELNTLSDIIANFQNFYVNDKVQRHFNIAKEIDKAIMLLSGYIKDKGIVIDKTLDDELMIQGFPNEFAQVILNILTNARDAFEQRNVINGVIKLNAYKDNSTGHTIITIADNGGGIPPNIITKVFDPYFTTKHKARGTGNGLYMAKALIEQNMNGTISVRNIDNGCEFRICL</sequence>
<evidence type="ECO:0000256" key="6">
    <source>
        <dbReference type="ARBA" id="ARBA00022777"/>
    </source>
</evidence>
<dbReference type="GO" id="GO:0016301">
    <property type="term" value="F:kinase activity"/>
    <property type="evidence" value="ECO:0007669"/>
    <property type="project" value="UniProtKB-KW"/>
</dbReference>
<keyword evidence="3" id="KW-0597">Phosphoprotein</keyword>
<dbReference type="Pfam" id="PF13426">
    <property type="entry name" value="PAS_9"/>
    <property type="match status" value="3"/>
</dbReference>
<evidence type="ECO:0000256" key="7">
    <source>
        <dbReference type="ARBA" id="ARBA00022840"/>
    </source>
</evidence>
<dbReference type="SMART" id="SM00091">
    <property type="entry name" value="PAS"/>
    <property type="match status" value="3"/>
</dbReference>
<evidence type="ECO:0000256" key="4">
    <source>
        <dbReference type="ARBA" id="ARBA00022679"/>
    </source>
</evidence>
<protein>
    <recommendedName>
        <fullName evidence="2">histidine kinase</fullName>
        <ecNumber evidence="2">2.7.13.3</ecNumber>
    </recommendedName>
</protein>
<keyword evidence="4" id="KW-0808">Transferase</keyword>
<evidence type="ECO:0000256" key="3">
    <source>
        <dbReference type="ARBA" id="ARBA00022553"/>
    </source>
</evidence>
<dbReference type="PROSITE" id="PS50109">
    <property type="entry name" value="HIS_KIN"/>
    <property type="match status" value="1"/>
</dbReference>
<gene>
    <name evidence="12" type="ORF">HWQ67_02445</name>
</gene>
<evidence type="ECO:0000259" key="11">
    <source>
        <dbReference type="PROSITE" id="PS50113"/>
    </source>
</evidence>
<dbReference type="InterPro" id="IPR001610">
    <property type="entry name" value="PAC"/>
</dbReference>
<dbReference type="RefSeq" id="WP_218251057.1">
    <property type="nucleotide sequence ID" value="NZ_JABXWD010000023.1"/>
</dbReference>
<dbReference type="PROSITE" id="PS50112">
    <property type="entry name" value="PAS"/>
    <property type="match status" value="3"/>
</dbReference>
<organism evidence="12 13">
    <name type="scientific">Candidatus Magnetobacterium casense</name>
    <dbReference type="NCBI Taxonomy" id="1455061"/>
    <lineage>
        <taxon>Bacteria</taxon>
        <taxon>Pseudomonadati</taxon>
        <taxon>Nitrospirota</taxon>
        <taxon>Thermodesulfovibrionia</taxon>
        <taxon>Thermodesulfovibrionales</taxon>
        <taxon>Candidatus Magnetobacteriaceae</taxon>
        <taxon>Candidatus Magnetobacterium</taxon>
    </lineage>
</organism>
<dbReference type="EC" id="2.7.13.3" evidence="2"/>
<dbReference type="InterPro" id="IPR005467">
    <property type="entry name" value="His_kinase_dom"/>
</dbReference>
<dbReference type="PROSITE" id="PS50113">
    <property type="entry name" value="PAC"/>
    <property type="match status" value="1"/>
</dbReference>
<comment type="caution">
    <text evidence="12">The sequence shown here is derived from an EMBL/GenBank/DDBJ whole genome shotgun (WGS) entry which is preliminary data.</text>
</comment>
<dbReference type="PANTHER" id="PTHR43065:SF10">
    <property type="entry name" value="PEROXIDE STRESS-ACTIVATED HISTIDINE KINASE MAK3"/>
    <property type="match status" value="1"/>
</dbReference>
<dbReference type="SMART" id="SM00086">
    <property type="entry name" value="PAC"/>
    <property type="match status" value="2"/>
</dbReference>
<evidence type="ECO:0000259" key="9">
    <source>
        <dbReference type="PROSITE" id="PS50109"/>
    </source>
</evidence>
<keyword evidence="7" id="KW-0067">ATP-binding</keyword>
<dbReference type="InterPro" id="IPR000700">
    <property type="entry name" value="PAS-assoc_C"/>
</dbReference>
<evidence type="ECO:0000259" key="10">
    <source>
        <dbReference type="PROSITE" id="PS50112"/>
    </source>
</evidence>
<accession>A0ABS6RV23</accession>
<proteinExistence type="predicted"/>